<evidence type="ECO:0000313" key="2">
    <source>
        <dbReference type="EMBL" id="MBD2843928.1"/>
    </source>
</evidence>
<dbReference type="InterPro" id="IPR036237">
    <property type="entry name" value="Xyl_isomerase-like_sf"/>
</dbReference>
<dbReference type="PANTHER" id="PTHR12110:SF21">
    <property type="entry name" value="XYLOSE ISOMERASE-LIKE TIM BARREL DOMAIN-CONTAINING PROTEIN"/>
    <property type="match status" value="1"/>
</dbReference>
<comment type="caution">
    <text evidence="2">The sequence shown here is derived from an EMBL/GenBank/DDBJ whole genome shotgun (WGS) entry which is preliminary data.</text>
</comment>
<dbReference type="InterPro" id="IPR013022">
    <property type="entry name" value="Xyl_isomerase-like_TIM-brl"/>
</dbReference>
<keyword evidence="3" id="KW-1185">Reference proteome</keyword>
<keyword evidence="2" id="KW-0413">Isomerase</keyword>
<dbReference type="GO" id="GO:0016853">
    <property type="term" value="F:isomerase activity"/>
    <property type="evidence" value="ECO:0007669"/>
    <property type="project" value="UniProtKB-KW"/>
</dbReference>
<feature type="domain" description="Xylose isomerase-like TIM barrel" evidence="1">
    <location>
        <begin position="15"/>
        <end position="250"/>
    </location>
</feature>
<organism evidence="2 3">
    <name type="scientific">Paenibacillus sabuli</name>
    <dbReference type="NCBI Taxonomy" id="2772509"/>
    <lineage>
        <taxon>Bacteria</taxon>
        <taxon>Bacillati</taxon>
        <taxon>Bacillota</taxon>
        <taxon>Bacilli</taxon>
        <taxon>Bacillales</taxon>
        <taxon>Paenibacillaceae</taxon>
        <taxon>Paenibacillus</taxon>
    </lineage>
</organism>
<reference evidence="2" key="1">
    <citation type="submission" date="2020-09" db="EMBL/GenBank/DDBJ databases">
        <title>A novel bacterium of genus Paenibacillus, isolated from South China Sea.</title>
        <authorList>
            <person name="Huang H."/>
            <person name="Mo K."/>
            <person name="Hu Y."/>
        </authorList>
    </citation>
    <scope>NUCLEOTIDE SEQUENCE</scope>
    <source>
        <strain evidence="2">IB182496</strain>
    </source>
</reference>
<dbReference type="EMBL" id="JACXIZ010000006">
    <property type="protein sequence ID" value="MBD2843928.1"/>
    <property type="molecule type" value="Genomic_DNA"/>
</dbReference>
<dbReference type="AlphaFoldDB" id="A0A927BNR3"/>
<evidence type="ECO:0000313" key="3">
    <source>
        <dbReference type="Proteomes" id="UP000621560"/>
    </source>
</evidence>
<dbReference type="PANTHER" id="PTHR12110">
    <property type="entry name" value="HYDROXYPYRUVATE ISOMERASE"/>
    <property type="match status" value="1"/>
</dbReference>
<proteinExistence type="predicted"/>
<dbReference type="SUPFAM" id="SSF51658">
    <property type="entry name" value="Xylose isomerase-like"/>
    <property type="match status" value="1"/>
</dbReference>
<dbReference type="InterPro" id="IPR050312">
    <property type="entry name" value="IolE/XylAMocC-like"/>
</dbReference>
<evidence type="ECO:0000259" key="1">
    <source>
        <dbReference type="Pfam" id="PF01261"/>
    </source>
</evidence>
<dbReference type="Pfam" id="PF01261">
    <property type="entry name" value="AP_endonuc_2"/>
    <property type="match status" value="1"/>
</dbReference>
<name>A0A927BNR3_9BACL</name>
<dbReference type="Gene3D" id="3.20.20.150">
    <property type="entry name" value="Divalent-metal-dependent TIM barrel enzymes"/>
    <property type="match status" value="1"/>
</dbReference>
<protein>
    <submittedName>
        <fullName evidence="2">Sugar phosphate isomerase/epimerase</fullName>
    </submittedName>
</protein>
<sequence>MKFGWCATLERAGQLAAHGLDYIECPLSGLQLETAEGLEARIAQAAASPLPVRAANLFAPAGMLLVGEQQDLARIRAYAERVGEAAQRIGLQVVVLGSGGARRVPDGWDKQRAEAQMVDVLAEIDRAWRGSGLTLALEPLRRKEANLINSVAEGVALVRQVDSPIIRVLADFFHMDEDDEPLETLRAHKDWIAHIHIADTGRRAPGTGSYPYERFAALLREIGYTGMVSAECAWPETDEELAASVAFMRRMAEPAGV</sequence>
<accession>A0A927BNR3</accession>
<dbReference type="RefSeq" id="WP_190914121.1">
    <property type="nucleotide sequence ID" value="NZ_JACXIZ010000006.1"/>
</dbReference>
<gene>
    <name evidence="2" type="ORF">IDH44_01875</name>
</gene>
<dbReference type="Proteomes" id="UP000621560">
    <property type="component" value="Unassembled WGS sequence"/>
</dbReference>